<feature type="compositionally biased region" description="Polar residues" evidence="8">
    <location>
        <begin position="1245"/>
        <end position="1254"/>
    </location>
</feature>
<dbReference type="InterPro" id="IPR001881">
    <property type="entry name" value="EGF-like_Ca-bd_dom"/>
</dbReference>
<dbReference type="InterPro" id="IPR043555">
    <property type="entry name" value="SRPX-like"/>
</dbReference>
<dbReference type="GeneID" id="100893468"/>
<dbReference type="CDD" id="cd00054">
    <property type="entry name" value="EGF_CA"/>
    <property type="match status" value="2"/>
</dbReference>
<feature type="disulfide bond" evidence="7">
    <location>
        <begin position="101"/>
        <end position="128"/>
    </location>
</feature>
<reference evidence="12" key="2">
    <citation type="submission" date="2021-01" db="UniProtKB">
        <authorList>
            <consortium name="EnsemblMetazoa"/>
        </authorList>
    </citation>
    <scope>IDENTIFICATION</scope>
</reference>
<keyword evidence="4 6" id="KW-1015">Disulfide bond</keyword>
<dbReference type="RefSeq" id="XP_030832899.1">
    <property type="nucleotide sequence ID" value="XM_030977039.1"/>
</dbReference>
<dbReference type="InterPro" id="IPR000436">
    <property type="entry name" value="Sushi_SCR_CCP_dom"/>
</dbReference>
<dbReference type="SMART" id="SM00032">
    <property type="entry name" value="CCP"/>
    <property type="match status" value="12"/>
</dbReference>
<dbReference type="PANTHER" id="PTHR46343">
    <property type="entry name" value="HYR DOMAIN-CONTAINING PROTEIN"/>
    <property type="match status" value="1"/>
</dbReference>
<evidence type="ECO:0000259" key="10">
    <source>
        <dbReference type="PROSITE" id="PS50026"/>
    </source>
</evidence>
<dbReference type="InParanoid" id="A0A7M7N8N4"/>
<keyword evidence="9" id="KW-0472">Membrane</keyword>
<feature type="compositionally biased region" description="Polar residues" evidence="8">
    <location>
        <begin position="1164"/>
        <end position="1177"/>
    </location>
</feature>
<evidence type="ECO:0000313" key="13">
    <source>
        <dbReference type="Proteomes" id="UP000007110"/>
    </source>
</evidence>
<evidence type="ECO:0000256" key="8">
    <source>
        <dbReference type="SAM" id="MobiDB-lite"/>
    </source>
</evidence>
<keyword evidence="9" id="KW-0812">Transmembrane</keyword>
<dbReference type="PROSITE" id="PS50923">
    <property type="entry name" value="SUSHI"/>
    <property type="match status" value="4"/>
</dbReference>
<feature type="disulfide bond" evidence="7">
    <location>
        <begin position="316"/>
        <end position="359"/>
    </location>
</feature>
<keyword evidence="13" id="KW-1185">Reference proteome</keyword>
<keyword evidence="3" id="KW-0677">Repeat</keyword>
<feature type="region of interest" description="Disordered" evidence="8">
    <location>
        <begin position="1164"/>
        <end position="1254"/>
    </location>
</feature>
<dbReference type="SUPFAM" id="SSF57196">
    <property type="entry name" value="EGF/Laminin"/>
    <property type="match status" value="1"/>
</dbReference>
<keyword evidence="2" id="KW-0732">Signal</keyword>
<dbReference type="CDD" id="cd00033">
    <property type="entry name" value="CCP"/>
    <property type="match status" value="11"/>
</dbReference>
<name>A0A7M7N8N4_STRPU</name>
<dbReference type="EnsemblMetazoa" id="XM_030977039">
    <property type="protein sequence ID" value="XP_030832899"/>
    <property type="gene ID" value="LOC100893468"/>
</dbReference>
<dbReference type="AlphaFoldDB" id="A0A7M7N8N4"/>
<feature type="domain" description="Sushi" evidence="11">
    <location>
        <begin position="70"/>
        <end position="130"/>
    </location>
</feature>
<dbReference type="Gene3D" id="2.10.70.10">
    <property type="entry name" value="Complement Module, domain 1"/>
    <property type="match status" value="11"/>
</dbReference>
<keyword evidence="9" id="KW-1133">Transmembrane helix</keyword>
<dbReference type="OrthoDB" id="6138650at2759"/>
<evidence type="ECO:0000256" key="3">
    <source>
        <dbReference type="ARBA" id="ARBA00022737"/>
    </source>
</evidence>
<reference evidence="13" key="1">
    <citation type="submission" date="2015-02" db="EMBL/GenBank/DDBJ databases">
        <title>Genome sequencing for Strongylocentrotus purpuratus.</title>
        <authorList>
            <person name="Murali S."/>
            <person name="Liu Y."/>
            <person name="Vee V."/>
            <person name="English A."/>
            <person name="Wang M."/>
            <person name="Skinner E."/>
            <person name="Han Y."/>
            <person name="Muzny D.M."/>
            <person name="Worley K.C."/>
            <person name="Gibbs R.A."/>
        </authorList>
    </citation>
    <scope>NUCLEOTIDE SEQUENCE</scope>
</reference>
<feature type="domain" description="Sushi" evidence="11">
    <location>
        <begin position="496"/>
        <end position="557"/>
    </location>
</feature>
<feature type="disulfide bond" evidence="7">
    <location>
        <begin position="345"/>
        <end position="372"/>
    </location>
</feature>
<feature type="disulfide bond" evidence="7">
    <location>
        <begin position="72"/>
        <end position="115"/>
    </location>
</feature>
<evidence type="ECO:0000313" key="12">
    <source>
        <dbReference type="EnsemblMetazoa" id="XP_030832899"/>
    </source>
</evidence>
<dbReference type="Pfam" id="PF00084">
    <property type="entry name" value="Sushi"/>
    <property type="match status" value="4"/>
</dbReference>
<feature type="compositionally biased region" description="Low complexity" evidence="8">
    <location>
        <begin position="1186"/>
        <end position="1196"/>
    </location>
</feature>
<dbReference type="InterPro" id="IPR035976">
    <property type="entry name" value="Sushi/SCR/CCP_sf"/>
</dbReference>
<evidence type="ECO:0000256" key="4">
    <source>
        <dbReference type="ARBA" id="ARBA00023157"/>
    </source>
</evidence>
<organism evidence="12 13">
    <name type="scientific">Strongylocentrotus purpuratus</name>
    <name type="common">Purple sea urchin</name>
    <dbReference type="NCBI Taxonomy" id="7668"/>
    <lineage>
        <taxon>Eukaryota</taxon>
        <taxon>Metazoa</taxon>
        <taxon>Echinodermata</taxon>
        <taxon>Eleutherozoa</taxon>
        <taxon>Echinozoa</taxon>
        <taxon>Echinoidea</taxon>
        <taxon>Euechinoidea</taxon>
        <taxon>Echinacea</taxon>
        <taxon>Camarodonta</taxon>
        <taxon>Echinidea</taxon>
        <taxon>Strongylocentrotidae</taxon>
        <taxon>Strongylocentrotus</taxon>
    </lineage>
</organism>
<evidence type="ECO:0000256" key="7">
    <source>
        <dbReference type="PROSITE-ProRule" id="PRU00302"/>
    </source>
</evidence>
<feature type="transmembrane region" description="Helical" evidence="9">
    <location>
        <begin position="1089"/>
        <end position="1116"/>
    </location>
</feature>
<keyword evidence="1 6" id="KW-0245">EGF-like domain</keyword>
<evidence type="ECO:0000256" key="9">
    <source>
        <dbReference type="SAM" id="Phobius"/>
    </source>
</evidence>
<keyword evidence="5" id="KW-0325">Glycoprotein</keyword>
<evidence type="ECO:0000256" key="6">
    <source>
        <dbReference type="PROSITE-ProRule" id="PRU00076"/>
    </source>
</evidence>
<dbReference type="Pfam" id="PF00008">
    <property type="entry name" value="EGF"/>
    <property type="match status" value="1"/>
</dbReference>
<dbReference type="SMART" id="SM00179">
    <property type="entry name" value="EGF_CA"/>
    <property type="match status" value="3"/>
</dbReference>
<evidence type="ECO:0000256" key="1">
    <source>
        <dbReference type="ARBA" id="ARBA00022536"/>
    </source>
</evidence>
<feature type="domain" description="EGF-like" evidence="10">
    <location>
        <begin position="1020"/>
        <end position="1060"/>
    </location>
</feature>
<protein>
    <submittedName>
        <fullName evidence="12">Uncharacterized protein</fullName>
    </submittedName>
</protein>
<feature type="disulfide bond" evidence="7">
    <location>
        <begin position="223"/>
        <end position="250"/>
    </location>
</feature>
<dbReference type="FunFam" id="2.10.25.10:FF:000173">
    <property type="entry name" value="Neurogenic locus notch protein 2"/>
    <property type="match status" value="1"/>
</dbReference>
<dbReference type="SMART" id="SM00181">
    <property type="entry name" value="EGF"/>
    <property type="match status" value="6"/>
</dbReference>
<feature type="disulfide bond" evidence="6">
    <location>
        <begin position="1031"/>
        <end position="1048"/>
    </location>
</feature>
<comment type="caution">
    <text evidence="6">Lacks conserved residue(s) required for the propagation of feature annotation.</text>
</comment>
<dbReference type="Proteomes" id="UP000007110">
    <property type="component" value="Unassembled WGS sequence"/>
</dbReference>
<dbReference type="Gene3D" id="2.10.25.10">
    <property type="entry name" value="Laminin"/>
    <property type="match status" value="2"/>
</dbReference>
<dbReference type="PROSITE" id="PS01186">
    <property type="entry name" value="EGF_2"/>
    <property type="match status" value="2"/>
</dbReference>
<dbReference type="SUPFAM" id="SSF57535">
    <property type="entry name" value="Complement control module/SCR domain"/>
    <property type="match status" value="11"/>
</dbReference>
<dbReference type="GO" id="GO:0005509">
    <property type="term" value="F:calcium ion binding"/>
    <property type="evidence" value="ECO:0007669"/>
    <property type="project" value="InterPro"/>
</dbReference>
<dbReference type="PANTHER" id="PTHR46343:SF2">
    <property type="entry name" value="SUSHI_VON WILLEBRAND FACTOR TYPE A_EGF_PENTRAXIN DOMAIN-CONTAINING 1"/>
    <property type="match status" value="1"/>
</dbReference>
<feature type="domain" description="EGF-like" evidence="10">
    <location>
        <begin position="786"/>
        <end position="822"/>
    </location>
</feature>
<evidence type="ECO:0000256" key="5">
    <source>
        <dbReference type="ARBA" id="ARBA00023180"/>
    </source>
</evidence>
<feature type="disulfide bond" evidence="6">
    <location>
        <begin position="812"/>
        <end position="821"/>
    </location>
</feature>
<dbReference type="InterPro" id="IPR000742">
    <property type="entry name" value="EGF"/>
</dbReference>
<evidence type="ECO:0000259" key="11">
    <source>
        <dbReference type="PROSITE" id="PS50923"/>
    </source>
</evidence>
<feature type="domain" description="Sushi" evidence="11">
    <location>
        <begin position="314"/>
        <end position="374"/>
    </location>
</feature>
<sequence length="1254" mass="134406">MFVSISLVTCQVNYTSLVTNINNACPAGINITEDTQCDFTCPTGYNLIGNSTVYCQSNGQLSDQIGCEIITCPVWNYIWPLIGSCDSNSNVDWSTECTFECAEGYLFAGDDTTSCGVNGQLNGSLPTCTITCQVNYTSLVTNINNACPAGINITEDTQCDFTCPTGYNLVGSSTVYCQSNGELSDQIGCEIITCPVWNYTWPLIGSCDSNSNVDWSTECTFGCAEGYLFAGDDTTSCGVNGQLNGSLPTCTITCQVNYTSLVTNINNACPAGINITEDTQCDFTCPTGYNLIGSSTVYCQSNGQLSDRIGCEIITCQVWTYNSPLTGSCISSSVVDWQEECVFDCSDGYALAGDKTTVCQEDGQLEGSLPTCLILCEVDYTSPVNNTNNACPAGVNITENTKCDFTCPTGYNQIGSPTVYCQSNSELSDQIGCEIIKCQVWTYNSPLTGTCISSSVVNWQDECVFDCSDGYALAGDKTTLCQLDGQLEGSLPTCLILCEVNYTPPVNNPNNACPAGTNITENTQCDFTCPTGYNLVGSSTVYCQTNGELSDQIGCEIIKCQVWTYKSPLTGLCVSSSVVNWQDECVFDCSDGYALAGDKTTVCQLDGQLEGSLPTCLILCEVNYTPPLNNPNNACPAGVNITEDTQCDFTCPTGYNLVGSSTVYCQTNGELSDQNGCEILCEVSYLPPLDNTNNACPAGIDITENTQCDFTCPIGYKLVGNSTVYCQSNGQLSDNIGCSNINKCSTLPCSADVNSFCVIMMDTFQCNCYDGFENSLENSQCNPGTPTVPCQTDSCMNGGTCNQEPTTFTCTCLPGFTGLRCQNDLRCNDVLCEDTQACYQGVCVCRDGTSPVNGICSEQCSSSCSLEQERCMQSSCQCRPGLYRKEGGQGVAQCIAARRLLRTSFIIRAINDVPVNFNDAYSDPQSKAYIAGAEAIRYVMPRLLSARGFRGVINAVLLGYFQGSLGVDFTVSGDETFVGNATTLMNALLQESMDSDGHLIADNTTLLINMASLSVTEITDVDECADGSHDCADNALCINTDPGLGFECLCNEGYDDLYPATLPGRYCILASDTADNTINEADDSLNVGLIAGLVPGLGFALVLIIACAACACMNFVRIQREKHIAQFVMRGRPSSSHHSSGTSNDQLSYRIESSQSDVYYHITGSNNTRTTLGTSQRSGDRRVPSSKRSGSSVRYSTGLPPRMGSSQSNHYNKYPGSDIKRSIKGYGQRSGDQVSSSRRSASSGFYNSGLTIHE</sequence>
<dbReference type="FunCoup" id="A0A7M7N8N4">
    <property type="interactions" value="853"/>
</dbReference>
<dbReference type="KEGG" id="spu:100893468"/>
<dbReference type="InterPro" id="IPR049883">
    <property type="entry name" value="NOTCH1_EGF-like"/>
</dbReference>
<dbReference type="Pfam" id="PF07645">
    <property type="entry name" value="EGF_CA"/>
    <property type="match status" value="1"/>
</dbReference>
<keyword evidence="7" id="KW-0768">Sushi</keyword>
<feature type="disulfide bond" evidence="7">
    <location>
        <begin position="194"/>
        <end position="237"/>
    </location>
</feature>
<feature type="domain" description="Sushi" evidence="11">
    <location>
        <begin position="192"/>
        <end position="252"/>
    </location>
</feature>
<accession>A0A7M7N8N4</accession>
<evidence type="ECO:0000256" key="2">
    <source>
        <dbReference type="ARBA" id="ARBA00022729"/>
    </source>
</evidence>
<feature type="compositionally biased region" description="Low complexity" evidence="8">
    <location>
        <begin position="1227"/>
        <end position="1244"/>
    </location>
</feature>
<proteinExistence type="predicted"/>
<dbReference type="PROSITE" id="PS00022">
    <property type="entry name" value="EGF_1"/>
    <property type="match status" value="1"/>
</dbReference>
<dbReference type="PROSITE" id="PS50026">
    <property type="entry name" value="EGF_3"/>
    <property type="match status" value="2"/>
</dbReference>